<dbReference type="EMBL" id="BPLR01012776">
    <property type="protein sequence ID" value="GIY56520.1"/>
    <property type="molecule type" value="Genomic_DNA"/>
</dbReference>
<reference evidence="1 2" key="1">
    <citation type="submission" date="2021-06" db="EMBL/GenBank/DDBJ databases">
        <title>Caerostris extrusa draft genome.</title>
        <authorList>
            <person name="Kono N."/>
            <person name="Arakawa K."/>
        </authorList>
    </citation>
    <scope>NUCLEOTIDE SEQUENCE [LARGE SCALE GENOMIC DNA]</scope>
</reference>
<accession>A0AAV4UG28</accession>
<dbReference type="Proteomes" id="UP001054945">
    <property type="component" value="Unassembled WGS sequence"/>
</dbReference>
<dbReference type="AlphaFoldDB" id="A0AAV4UG28"/>
<organism evidence="1 2">
    <name type="scientific">Caerostris extrusa</name>
    <name type="common">Bark spider</name>
    <name type="synonym">Caerostris bankana</name>
    <dbReference type="NCBI Taxonomy" id="172846"/>
    <lineage>
        <taxon>Eukaryota</taxon>
        <taxon>Metazoa</taxon>
        <taxon>Ecdysozoa</taxon>
        <taxon>Arthropoda</taxon>
        <taxon>Chelicerata</taxon>
        <taxon>Arachnida</taxon>
        <taxon>Araneae</taxon>
        <taxon>Araneomorphae</taxon>
        <taxon>Entelegynae</taxon>
        <taxon>Araneoidea</taxon>
        <taxon>Araneidae</taxon>
        <taxon>Caerostris</taxon>
    </lineage>
</organism>
<keyword evidence="2" id="KW-1185">Reference proteome</keyword>
<comment type="caution">
    <text evidence="1">The sequence shown here is derived from an EMBL/GenBank/DDBJ whole genome shotgun (WGS) entry which is preliminary data.</text>
</comment>
<protein>
    <submittedName>
        <fullName evidence="1">Uncharacterized protein</fullName>
    </submittedName>
</protein>
<proteinExistence type="predicted"/>
<name>A0AAV4UG28_CAEEX</name>
<evidence type="ECO:0000313" key="2">
    <source>
        <dbReference type="Proteomes" id="UP001054945"/>
    </source>
</evidence>
<gene>
    <name evidence="1" type="ORF">CEXT_260461</name>
</gene>
<sequence length="115" mass="13177">MKHKAEEQPQKELYSHLSCRDLLYRYCYRFLQRGINRGVLLVNGTHDCTEVVLSYQIKYPSKEDSVQAPPILVFDNNYCPSHCTNGFIVLWLVQLHASPRVICGINDVYSASKAA</sequence>
<evidence type="ECO:0000313" key="1">
    <source>
        <dbReference type="EMBL" id="GIY56520.1"/>
    </source>
</evidence>